<dbReference type="Gene3D" id="2.60.40.420">
    <property type="entry name" value="Cupredoxins - blue copper proteins"/>
    <property type="match status" value="1"/>
</dbReference>
<dbReference type="Pfam" id="PF00127">
    <property type="entry name" value="Copper-bind"/>
    <property type="match status" value="1"/>
</dbReference>
<evidence type="ECO:0000259" key="3">
    <source>
        <dbReference type="Pfam" id="PF00127"/>
    </source>
</evidence>
<dbReference type="EMBL" id="RCNT01000013">
    <property type="protein sequence ID" value="RMA40682.1"/>
    <property type="molecule type" value="Genomic_DNA"/>
</dbReference>
<evidence type="ECO:0000256" key="1">
    <source>
        <dbReference type="ARBA" id="ARBA00022723"/>
    </source>
</evidence>
<dbReference type="Proteomes" id="UP000281343">
    <property type="component" value="Unassembled WGS sequence"/>
</dbReference>
<dbReference type="GO" id="GO:0005507">
    <property type="term" value="F:copper ion binding"/>
    <property type="evidence" value="ECO:0007669"/>
    <property type="project" value="InterPro"/>
</dbReference>
<evidence type="ECO:0000313" key="4">
    <source>
        <dbReference type="EMBL" id="RMA40682.1"/>
    </source>
</evidence>
<comment type="caution">
    <text evidence="4">The sequence shown here is derived from an EMBL/GenBank/DDBJ whole genome shotgun (WGS) entry which is preliminary data.</text>
</comment>
<sequence>MCFLRRSASATHQGATIMKRIIAGLAVAAGTALPVLAEEHRVTIRGMAFEPALPEIAVGDTVTFVNTGRMTRTASAIVRGLDAGREGAAASHTGRIDPDAAVRVPIIRTGAADYFCSDHSSMRGRIVVN</sequence>
<proteinExistence type="predicted"/>
<organism evidence="4 5">
    <name type="scientific">Rhodophyticola porphyridii</name>
    <dbReference type="NCBI Taxonomy" id="1852017"/>
    <lineage>
        <taxon>Bacteria</taxon>
        <taxon>Pseudomonadati</taxon>
        <taxon>Pseudomonadota</taxon>
        <taxon>Alphaproteobacteria</taxon>
        <taxon>Rhodobacterales</taxon>
        <taxon>Roseobacteraceae</taxon>
        <taxon>Rhodophyticola</taxon>
    </lineage>
</organism>
<dbReference type="GO" id="GO:0009055">
    <property type="term" value="F:electron transfer activity"/>
    <property type="evidence" value="ECO:0007669"/>
    <property type="project" value="InterPro"/>
</dbReference>
<dbReference type="SUPFAM" id="SSF49503">
    <property type="entry name" value="Cupredoxins"/>
    <property type="match status" value="1"/>
</dbReference>
<reference evidence="4 5" key="1">
    <citation type="submission" date="2018-10" db="EMBL/GenBank/DDBJ databases">
        <authorList>
            <person name="Jung H.S."/>
            <person name="Jeon C.O."/>
        </authorList>
    </citation>
    <scope>NUCLEOTIDE SEQUENCE [LARGE SCALE GENOMIC DNA]</scope>
    <source>
        <strain evidence="4 5">MA-7-27</strain>
    </source>
</reference>
<keyword evidence="5" id="KW-1185">Reference proteome</keyword>
<dbReference type="InterPro" id="IPR000923">
    <property type="entry name" value="BlueCu_1"/>
</dbReference>
<evidence type="ECO:0000313" key="5">
    <source>
        <dbReference type="Proteomes" id="UP000281343"/>
    </source>
</evidence>
<evidence type="ECO:0000256" key="2">
    <source>
        <dbReference type="ARBA" id="ARBA00023008"/>
    </source>
</evidence>
<accession>A0A3L9XWK9</accession>
<name>A0A3L9XWK9_9RHOB</name>
<dbReference type="InterPro" id="IPR008972">
    <property type="entry name" value="Cupredoxin"/>
</dbReference>
<feature type="domain" description="Blue (type 1) copper" evidence="3">
    <location>
        <begin position="42"/>
        <end position="129"/>
    </location>
</feature>
<keyword evidence="2" id="KW-0186">Copper</keyword>
<dbReference type="AlphaFoldDB" id="A0A3L9XWK9"/>
<gene>
    <name evidence="4" type="ORF">D9R08_18195</name>
</gene>
<protein>
    <recommendedName>
        <fullName evidence="3">Blue (type 1) copper domain-containing protein</fullName>
    </recommendedName>
</protein>
<keyword evidence="1" id="KW-0479">Metal-binding</keyword>